<evidence type="ECO:0000313" key="1">
    <source>
        <dbReference type="EMBL" id="QGU04492.1"/>
    </source>
</evidence>
<sequence length="574" mass="64059">MTREKKTEVRMTLYRLTGLDSVPEAVREKYLELETFQKKWVLVDNRKAFLVYGKTPDKEVSWGSVIAGLTGQSIPLKNSVAAAVLVIPAAEGISPSNRVLRGGQQTTENNDEGIVAWALSYGMGFQLLNQNAIDNGFGQRAAIRSANPLGLHSISKTTLDERPRIERSTIASGAHLRNFGFEDLGDLATRLVTEGRVDGVGTGDKLIKLRGADALSLPLSKDPKELVDDLLHIEKTLSQKPASDELAALEQLALIKDKGKITELDARLIEAIGEEDSPLLTLSFPHELIDEYGKAEAYKLLGTRERARRDYLPTLEDLLEPIKSVPEEQRLDKMGRLSVLLFENLDDEAPSSPKIPLKKWLAFQTEVGDNRYFLHHGRWYLMDRNYADVVKRRVREIFDRGPLLQDLPVWELTDQGNKEDKKRKNSELSYNKKLATHLGGLCLDQVLVHSETHRRGIEACDVLLEDGTFIHVKNVGSSSPASHLLAQALVSTEVLTYDKTAQGHLAERIRSKGINPDVFMLKPKQVVIVMAKEGKKLNADSLFTFTQVNLSRQVAQLNTQGVHVYIAPILRTTL</sequence>
<reference evidence="1 2" key="1">
    <citation type="journal article" date="2021" name="Int. J. Syst. Evol. Microbiol.">
        <title>Classification of three corynebacterial strains isolated from a small paddock in North Rhine-Westphalia: proposal of &lt;i&gt;Corynebacterium kalinowskii&lt;/i&gt; sp. nov., &lt;i&gt;Corynebacterium comes&lt;/i&gt; sp. nov. and &lt;i&gt;Corynebacterium occultum&lt;/i&gt; sp. nov.</title>
        <authorList>
            <person name="Schaffert L."/>
            <person name="Ruwe M."/>
            <person name="Milse J."/>
            <person name="Hanuschka K."/>
            <person name="Ortseifen V."/>
            <person name="Droste J."/>
            <person name="Brandt D."/>
            <person name="Schl L."/>
            <person name="Kutter Y."/>
            <person name="Vinke S."/>
            <person name="Vieh P."/>
            <person name="Jacob L."/>
            <person name="L N.C."/>
            <person name="Schulte-Berndt E."/>
            <person name="Hain C."/>
            <person name="Linder M."/>
            <person name="Schmidt P."/>
            <person name="Wollenschl L."/>
            <person name="Luttermann T."/>
            <person name="Thieme E."/>
            <person name="Hassa J."/>
            <person name="Haak M."/>
            <person name="Wittchen M."/>
            <person name="Mentz A."/>
            <person name="Persicke M."/>
            <person name="Busche T."/>
            <person name="R C."/>
        </authorList>
    </citation>
    <scope>NUCLEOTIDE SEQUENCE [LARGE SCALE GENOMIC DNA]</scope>
    <source>
        <strain evidence="1 2">2019</strain>
    </source>
</reference>
<dbReference type="Proteomes" id="UP000425178">
    <property type="component" value="Chromosome"/>
</dbReference>
<organism evidence="1 2">
    <name type="scientific">Corynebacterium comes</name>
    <dbReference type="NCBI Taxonomy" id="2675218"/>
    <lineage>
        <taxon>Bacteria</taxon>
        <taxon>Bacillati</taxon>
        <taxon>Actinomycetota</taxon>
        <taxon>Actinomycetes</taxon>
        <taxon>Mycobacteriales</taxon>
        <taxon>Corynebacteriaceae</taxon>
        <taxon>Corynebacterium</taxon>
    </lineage>
</organism>
<gene>
    <name evidence="1" type="ORF">CETAM_06130</name>
</gene>
<dbReference type="EMBL" id="CP046453">
    <property type="protein sequence ID" value="QGU04492.1"/>
    <property type="molecule type" value="Genomic_DNA"/>
</dbReference>
<evidence type="ECO:0000313" key="2">
    <source>
        <dbReference type="Proteomes" id="UP000425178"/>
    </source>
</evidence>
<protein>
    <recommendedName>
        <fullName evidence="3">Sporadically distributed protein, TIGR04141 family</fullName>
    </recommendedName>
</protein>
<dbReference type="KEGG" id="ccoe:CETAM_06130"/>
<dbReference type="NCBIfam" id="TIGR04141">
    <property type="entry name" value="TIGR04141 family sporadically distributed protein"/>
    <property type="match status" value="1"/>
</dbReference>
<dbReference type="InterPro" id="IPR026487">
    <property type="entry name" value="CHP04141"/>
</dbReference>
<dbReference type="Pfam" id="PF19614">
    <property type="entry name" value="DUF6119"/>
    <property type="match status" value="1"/>
</dbReference>
<name>A0A6B8VGR6_9CORY</name>
<keyword evidence="2" id="KW-1185">Reference proteome</keyword>
<accession>A0A6B8VGR6</accession>
<proteinExistence type="predicted"/>
<evidence type="ECO:0008006" key="3">
    <source>
        <dbReference type="Google" id="ProtNLM"/>
    </source>
</evidence>
<dbReference type="RefSeq" id="WP_197085811.1">
    <property type="nucleotide sequence ID" value="NZ_CP046453.1"/>
</dbReference>
<dbReference type="AlphaFoldDB" id="A0A6B8VGR6"/>